<protein>
    <recommendedName>
        <fullName evidence="5">Dynactin subunit 5</fullName>
    </recommendedName>
</protein>
<reference evidence="7" key="1">
    <citation type="submission" date="2016-02" db="EMBL/GenBank/DDBJ databases">
        <title>Comparative genomics of biotechnologically important yeasts.</title>
        <authorList>
            <consortium name="DOE Joint Genome Institute"/>
            <person name="Riley R."/>
            <person name="Haridas S."/>
            <person name="Wolfe K.H."/>
            <person name="Lopes M.R."/>
            <person name="Hittinger C.T."/>
            <person name="Goker M."/>
            <person name="Salamov A."/>
            <person name="Wisecaver J."/>
            <person name="Long T.M."/>
            <person name="Aerts A.L."/>
            <person name="Barry K."/>
            <person name="Choi C."/>
            <person name="Clum A."/>
            <person name="Coughlan A.Y."/>
            <person name="Deshpande S."/>
            <person name="Douglass A.P."/>
            <person name="Hanson S.J."/>
            <person name="Klenk H.-P."/>
            <person name="Labutti K."/>
            <person name="Lapidus A."/>
            <person name="Lindquist E."/>
            <person name="Lipzen A."/>
            <person name="Meier-Kolthoff J.P."/>
            <person name="Ohm R.A."/>
            <person name="Otillar R.P."/>
            <person name="Pangilinan J."/>
            <person name="Peng Y."/>
            <person name="Rokas A."/>
            <person name="Rosa C.A."/>
            <person name="Scheuner C."/>
            <person name="Sibirny A.A."/>
            <person name="Slot J.C."/>
            <person name="Stielow J.B."/>
            <person name="Sun H."/>
            <person name="Kurtzman C.P."/>
            <person name="Blackwell M."/>
            <person name="Jeffries T.W."/>
            <person name="Grigoriev I.V."/>
        </authorList>
    </citation>
    <scope>NUCLEOTIDE SEQUENCE [LARGE SCALE GENOMIC DNA]</scope>
    <source>
        <strain evidence="7">NRRL Y-17796</strain>
    </source>
</reference>
<dbReference type="Pfam" id="PF21711">
    <property type="entry name" value="DCTN5"/>
    <property type="match status" value="1"/>
</dbReference>
<dbReference type="OrthoDB" id="417208at2759"/>
<comment type="similarity">
    <text evidence="4">Belongs to the dynactin subunits 5/6 family. Dynactin subunit 5 subfamily.</text>
</comment>
<gene>
    <name evidence="6" type="ORF">CANCADRAFT_1206</name>
</gene>
<proteinExistence type="inferred from homology"/>
<dbReference type="PANTHER" id="PTHR46126">
    <property type="entry name" value="DYNACTIN SUBUNIT 5"/>
    <property type="match status" value="1"/>
</dbReference>
<keyword evidence="3" id="KW-0206">Cytoskeleton</keyword>
<name>A0A1E4TLI1_9ASCO</name>
<dbReference type="EMBL" id="KV453841">
    <property type="protein sequence ID" value="ODV92615.1"/>
    <property type="molecule type" value="Genomic_DNA"/>
</dbReference>
<evidence type="ECO:0000256" key="2">
    <source>
        <dbReference type="ARBA" id="ARBA00022490"/>
    </source>
</evidence>
<keyword evidence="7" id="KW-1185">Reference proteome</keyword>
<dbReference type="Proteomes" id="UP000095023">
    <property type="component" value="Unassembled WGS sequence"/>
</dbReference>
<evidence type="ECO:0000256" key="5">
    <source>
        <dbReference type="ARBA" id="ARBA00034865"/>
    </source>
</evidence>
<dbReference type="CDD" id="cd03359">
    <property type="entry name" value="LbH_Dynactin_5"/>
    <property type="match status" value="1"/>
</dbReference>
<evidence type="ECO:0000313" key="7">
    <source>
        <dbReference type="Proteomes" id="UP000095023"/>
    </source>
</evidence>
<evidence type="ECO:0000256" key="3">
    <source>
        <dbReference type="ARBA" id="ARBA00023212"/>
    </source>
</evidence>
<dbReference type="Gene3D" id="2.160.10.10">
    <property type="entry name" value="Hexapeptide repeat proteins"/>
    <property type="match status" value="1"/>
</dbReference>
<dbReference type="InterPro" id="IPR047125">
    <property type="entry name" value="DCTN5"/>
</dbReference>
<evidence type="ECO:0000256" key="4">
    <source>
        <dbReference type="ARBA" id="ARBA00034706"/>
    </source>
</evidence>
<dbReference type="AlphaFoldDB" id="A0A1E4TLI1"/>
<dbReference type="PANTHER" id="PTHR46126:SF1">
    <property type="entry name" value="DYNACTIN SUBUNIT 5"/>
    <property type="match status" value="1"/>
</dbReference>
<organism evidence="6 7">
    <name type="scientific">Tortispora caseinolytica NRRL Y-17796</name>
    <dbReference type="NCBI Taxonomy" id="767744"/>
    <lineage>
        <taxon>Eukaryota</taxon>
        <taxon>Fungi</taxon>
        <taxon>Dikarya</taxon>
        <taxon>Ascomycota</taxon>
        <taxon>Saccharomycotina</taxon>
        <taxon>Trigonopsidomycetes</taxon>
        <taxon>Trigonopsidales</taxon>
        <taxon>Trigonopsidaceae</taxon>
        <taxon>Tortispora</taxon>
    </lineage>
</organism>
<dbReference type="GO" id="GO:0005869">
    <property type="term" value="C:dynactin complex"/>
    <property type="evidence" value="ECO:0007669"/>
    <property type="project" value="TreeGrafter"/>
</dbReference>
<accession>A0A1E4TLI1</accession>
<dbReference type="InterPro" id="IPR011004">
    <property type="entry name" value="Trimer_LpxA-like_sf"/>
</dbReference>
<sequence>MSQTTASGNVISRDAKIRGQKYIAVGGKCIINKKCVINGDRTEGAQSIVLGRYCILGEGCELTPTERESHGQKQYFPLKLGSYVIVGENSVVQAASIGSCVYIGKNCRIGPLCIIKEGVVIEDGTNLPANAVVAPFSRVRGDPGVVVEELNESAVGIIESEARSQYAGYGSIIDEVLGGGTS</sequence>
<keyword evidence="2" id="KW-0963">Cytoplasm</keyword>
<dbReference type="SUPFAM" id="SSF51161">
    <property type="entry name" value="Trimeric LpxA-like enzymes"/>
    <property type="match status" value="1"/>
</dbReference>
<evidence type="ECO:0000256" key="1">
    <source>
        <dbReference type="ARBA" id="ARBA00004245"/>
    </source>
</evidence>
<evidence type="ECO:0000313" key="6">
    <source>
        <dbReference type="EMBL" id="ODV92615.1"/>
    </source>
</evidence>
<comment type="subcellular location">
    <subcellularLocation>
        <location evidence="1">Cytoplasm</location>
        <location evidence="1">Cytoskeleton</location>
    </subcellularLocation>
</comment>